<dbReference type="PANTHER" id="PTHR15735:SF21">
    <property type="entry name" value="PROTEIN NERVOUS WRECK"/>
    <property type="match status" value="1"/>
</dbReference>
<dbReference type="Proteomes" id="UP001212841">
    <property type="component" value="Unassembled WGS sequence"/>
</dbReference>
<evidence type="ECO:0000256" key="3">
    <source>
        <dbReference type="PROSITE-ProRule" id="PRU01077"/>
    </source>
</evidence>
<feature type="domain" description="F-BAR" evidence="6">
    <location>
        <begin position="1"/>
        <end position="297"/>
    </location>
</feature>
<dbReference type="InterPro" id="IPR001060">
    <property type="entry name" value="FCH_dom"/>
</dbReference>
<dbReference type="SUPFAM" id="SSF50044">
    <property type="entry name" value="SH3-domain"/>
    <property type="match status" value="4"/>
</dbReference>
<dbReference type="PROSITE" id="PS51741">
    <property type="entry name" value="F_BAR"/>
    <property type="match status" value="1"/>
</dbReference>
<organism evidence="7 8">
    <name type="scientific">Rhizophlyctis rosea</name>
    <dbReference type="NCBI Taxonomy" id="64517"/>
    <lineage>
        <taxon>Eukaryota</taxon>
        <taxon>Fungi</taxon>
        <taxon>Fungi incertae sedis</taxon>
        <taxon>Chytridiomycota</taxon>
        <taxon>Chytridiomycota incertae sedis</taxon>
        <taxon>Chytridiomycetes</taxon>
        <taxon>Rhizophlyctidales</taxon>
        <taxon>Rhizophlyctidaceae</taxon>
        <taxon>Rhizophlyctis</taxon>
    </lineage>
</organism>
<dbReference type="InterPro" id="IPR036028">
    <property type="entry name" value="SH3-like_dom_sf"/>
</dbReference>
<evidence type="ECO:0000313" key="8">
    <source>
        <dbReference type="Proteomes" id="UP001212841"/>
    </source>
</evidence>
<comment type="caution">
    <text evidence="7">The sequence shown here is derived from an EMBL/GenBank/DDBJ whole genome shotgun (WGS) entry which is preliminary data.</text>
</comment>
<reference evidence="7" key="1">
    <citation type="submission" date="2020-05" db="EMBL/GenBank/DDBJ databases">
        <title>Phylogenomic resolution of chytrid fungi.</title>
        <authorList>
            <person name="Stajich J.E."/>
            <person name="Amses K."/>
            <person name="Simmons R."/>
            <person name="Seto K."/>
            <person name="Myers J."/>
            <person name="Bonds A."/>
            <person name="Quandt C.A."/>
            <person name="Barry K."/>
            <person name="Liu P."/>
            <person name="Grigoriev I."/>
            <person name="Longcore J.E."/>
            <person name="James T.Y."/>
        </authorList>
    </citation>
    <scope>NUCLEOTIDE SEQUENCE</scope>
    <source>
        <strain evidence="7">JEL0318</strain>
    </source>
</reference>
<evidence type="ECO:0000256" key="1">
    <source>
        <dbReference type="ARBA" id="ARBA00022443"/>
    </source>
</evidence>
<dbReference type="GO" id="GO:0030833">
    <property type="term" value="P:regulation of actin filament polymerization"/>
    <property type="evidence" value="ECO:0007669"/>
    <property type="project" value="TreeGrafter"/>
</dbReference>
<keyword evidence="3 4" id="KW-0175">Coiled coil</keyword>
<evidence type="ECO:0000313" key="7">
    <source>
        <dbReference type="EMBL" id="KAJ3056397.1"/>
    </source>
</evidence>
<dbReference type="Pfam" id="PF14604">
    <property type="entry name" value="SH3_9"/>
    <property type="match status" value="3"/>
</dbReference>
<feature type="domain" description="SH3" evidence="5">
    <location>
        <begin position="434"/>
        <end position="495"/>
    </location>
</feature>
<dbReference type="GO" id="GO:0030864">
    <property type="term" value="C:cortical actin cytoskeleton"/>
    <property type="evidence" value="ECO:0007669"/>
    <property type="project" value="UniProtKB-ARBA"/>
</dbReference>
<gene>
    <name evidence="7" type="primary">FCHSD1</name>
    <name evidence="7" type="ORF">HK097_007126</name>
</gene>
<dbReference type="SUPFAM" id="SSF103657">
    <property type="entry name" value="BAR/IMD domain-like"/>
    <property type="match status" value="1"/>
</dbReference>
<keyword evidence="1 2" id="KW-0728">SH3 domain</keyword>
<dbReference type="SMART" id="SM00326">
    <property type="entry name" value="SH3"/>
    <property type="match status" value="4"/>
</dbReference>
<name>A0AAD5SLW4_9FUNG</name>
<evidence type="ECO:0000259" key="6">
    <source>
        <dbReference type="PROSITE" id="PS51741"/>
    </source>
</evidence>
<dbReference type="CDD" id="cd00174">
    <property type="entry name" value="SH3"/>
    <property type="match status" value="1"/>
</dbReference>
<feature type="coiled-coil region" evidence="4">
    <location>
        <begin position="160"/>
        <end position="187"/>
    </location>
</feature>
<keyword evidence="8" id="KW-1185">Reference proteome</keyword>
<dbReference type="Pfam" id="PF00018">
    <property type="entry name" value="SH3_1"/>
    <property type="match status" value="1"/>
</dbReference>
<dbReference type="PANTHER" id="PTHR15735">
    <property type="entry name" value="FCH AND DOUBLE SH3 DOMAINS PROTEIN"/>
    <property type="match status" value="1"/>
</dbReference>
<dbReference type="Gene3D" id="1.20.1270.60">
    <property type="entry name" value="Arfaptin homology (AH) domain/BAR domain"/>
    <property type="match status" value="1"/>
</dbReference>
<dbReference type="InterPro" id="IPR001452">
    <property type="entry name" value="SH3_domain"/>
</dbReference>
<feature type="domain" description="SH3" evidence="5">
    <location>
        <begin position="631"/>
        <end position="692"/>
    </location>
</feature>
<evidence type="ECO:0000259" key="5">
    <source>
        <dbReference type="PROSITE" id="PS50002"/>
    </source>
</evidence>
<dbReference type="InterPro" id="IPR027267">
    <property type="entry name" value="AH/BAR_dom_sf"/>
</dbReference>
<accession>A0AAD5SLW4</accession>
<feature type="domain" description="SH3" evidence="5">
    <location>
        <begin position="518"/>
        <end position="583"/>
    </location>
</feature>
<proteinExistence type="predicted"/>
<evidence type="ECO:0000256" key="4">
    <source>
        <dbReference type="SAM" id="Coils"/>
    </source>
</evidence>
<dbReference type="GO" id="GO:0030036">
    <property type="term" value="P:actin cytoskeleton organization"/>
    <property type="evidence" value="ECO:0007669"/>
    <property type="project" value="UniProtKB-ARBA"/>
</dbReference>
<dbReference type="Pfam" id="PF00611">
    <property type="entry name" value="FCH"/>
    <property type="match status" value="1"/>
</dbReference>
<dbReference type="PRINTS" id="PR00452">
    <property type="entry name" value="SH3DOMAIN"/>
</dbReference>
<dbReference type="AlphaFoldDB" id="A0AAD5SLW4"/>
<evidence type="ECO:0000256" key="2">
    <source>
        <dbReference type="PROSITE-ProRule" id="PRU00192"/>
    </source>
</evidence>
<protein>
    <submittedName>
        <fullName evidence="7">F-BAR and double SH3 domains protein 1</fullName>
    </submittedName>
</protein>
<feature type="domain" description="SH3" evidence="5">
    <location>
        <begin position="710"/>
        <end position="767"/>
    </location>
</feature>
<dbReference type="FunFam" id="2.30.30.40:FF:000072">
    <property type="entry name" value="Unconventional Myosin IB"/>
    <property type="match status" value="1"/>
</dbReference>
<dbReference type="Gene3D" id="2.30.30.40">
    <property type="entry name" value="SH3 Domains"/>
    <property type="match status" value="4"/>
</dbReference>
<dbReference type="InterPro" id="IPR031160">
    <property type="entry name" value="F_BAR_dom"/>
</dbReference>
<dbReference type="PROSITE" id="PS50002">
    <property type="entry name" value="SH3"/>
    <property type="match status" value="4"/>
</dbReference>
<dbReference type="EMBL" id="JADGJD010000035">
    <property type="protein sequence ID" value="KAJ3056397.1"/>
    <property type="molecule type" value="Genomic_DNA"/>
</dbReference>
<sequence>MDVRTALKSLRSNQHAQLGKLQTKSDAEVELLENLTSYLKKRADIEASYSQSLEKLAKSFSNKKFKKAGVLSPSSSAASSLDDVSNPVDQHTRITHQVFSTIVSETEQLARSKASAATQLVTGMADVVKEFQKEKVLSGKRNADFASKYMQELWSAYDDLDRAKHQYDKTAKEADSSKRKYEEAVRKPRQGLLGLVSPLNSEDRVEKLHAKWKGSARKIVDQRNDYLLSLESANALQGQYYERDLPALLQKADESYYRLFGSVMTTYADAEKSFAESRTRSAETISAVVGRIDRKMDEGIFLQENERIFQRPDAFSYDRSPVDDVNILIIDDVTRVTLGKRLATLLARDEDISPNLVKRERELAGLQHLTDAYTAQPSFGSALTASEQRLEIHNAIDLFQAMKTRIGAQIAMLTNAGVLPVVAVQPSTAVQSTAAQTTAVALYDYVGKEQGEASIKEGDSLTVLEEEHDGWVKIRHQPSQLEGLVPAEYIQISVARSSTSTIPTTINGQAGSSRQVRAIYVTLIMLSDYKAQDEPELSFIAGDTIEVLDINDDAAEDAWWGGRCLRTGQTGAFPVSFTEGWQAAAAAFGAKSSRSFSSLARPSVGSMSSAGSLAQISGTPGLGNGGTSSSSSLEKARVLYPYDATCEGELSLRVGDVITIITKKTGSDAWWEGEGPSGRGQFPVNFVEPILTTDGQGPSAPTPSISSLPRPTKQVKALYDYAAASDDELTFRTGDHIRLIDSSDPDWWEGELDGKRGAMPANYLLLL</sequence>
<dbReference type="PRINTS" id="PR00499">
    <property type="entry name" value="P67PHOX"/>
</dbReference>
<dbReference type="SMART" id="SM00055">
    <property type="entry name" value="FCH"/>
    <property type="match status" value="1"/>
</dbReference>